<keyword evidence="3 4" id="KW-0175">Coiled coil</keyword>
<dbReference type="PANTHER" id="PTHR31838">
    <property type="entry name" value="CENTROSOMAL PROTEIN OF 55 KDA"/>
    <property type="match status" value="1"/>
</dbReference>
<dbReference type="GeneTree" id="ENSGT00940000175836"/>
<accession>A0A3Q3KSJ8</accession>
<proteinExistence type="predicted"/>
<dbReference type="InParanoid" id="A0A3Q3KSJ8"/>
<dbReference type="GO" id="GO:0051896">
    <property type="term" value="P:regulation of phosphatidylinositol 3-kinase/protein kinase B signal transduction"/>
    <property type="evidence" value="ECO:0007669"/>
    <property type="project" value="InterPro"/>
</dbReference>
<evidence type="ECO:0000256" key="4">
    <source>
        <dbReference type="SAM" id="Coils"/>
    </source>
</evidence>
<evidence type="ECO:0000256" key="2">
    <source>
        <dbReference type="ARBA" id="ARBA00022490"/>
    </source>
</evidence>
<dbReference type="GO" id="GO:0005737">
    <property type="term" value="C:cytoplasm"/>
    <property type="evidence" value="ECO:0007669"/>
    <property type="project" value="UniProtKB-SubCell"/>
</dbReference>
<dbReference type="GO" id="GO:0030496">
    <property type="term" value="C:midbody"/>
    <property type="evidence" value="ECO:0007669"/>
    <property type="project" value="TreeGrafter"/>
</dbReference>
<evidence type="ECO:0000256" key="1">
    <source>
        <dbReference type="ARBA" id="ARBA00004496"/>
    </source>
</evidence>
<evidence type="ECO:0000313" key="7">
    <source>
        <dbReference type="Ensembl" id="ENSLBEP00000000069.1"/>
    </source>
</evidence>
<dbReference type="Proteomes" id="UP000261660">
    <property type="component" value="Unplaced"/>
</dbReference>
<dbReference type="InterPro" id="IPR038926">
    <property type="entry name" value="CEP55"/>
</dbReference>
<keyword evidence="2" id="KW-0963">Cytoplasm</keyword>
<evidence type="ECO:0000256" key="5">
    <source>
        <dbReference type="SAM" id="MobiDB-lite"/>
    </source>
</evidence>
<evidence type="ECO:0000259" key="6">
    <source>
        <dbReference type="Pfam" id="PF12180"/>
    </source>
</evidence>
<keyword evidence="8" id="KW-1185">Reference proteome</keyword>
<organism evidence="7 8">
    <name type="scientific">Labrus bergylta</name>
    <name type="common">ballan wrasse</name>
    <dbReference type="NCBI Taxonomy" id="56723"/>
    <lineage>
        <taxon>Eukaryota</taxon>
        <taxon>Metazoa</taxon>
        <taxon>Chordata</taxon>
        <taxon>Craniata</taxon>
        <taxon>Vertebrata</taxon>
        <taxon>Euteleostomi</taxon>
        <taxon>Actinopterygii</taxon>
        <taxon>Neopterygii</taxon>
        <taxon>Teleostei</taxon>
        <taxon>Neoteleostei</taxon>
        <taxon>Acanthomorphata</taxon>
        <taxon>Eupercaria</taxon>
        <taxon>Labriformes</taxon>
        <taxon>Labridae</taxon>
        <taxon>Labrus</taxon>
    </lineage>
</organism>
<feature type="coiled-coil region" evidence="4">
    <location>
        <begin position="153"/>
        <end position="180"/>
    </location>
</feature>
<dbReference type="AlphaFoldDB" id="A0A3Q3KSJ8"/>
<evidence type="ECO:0000256" key="3">
    <source>
        <dbReference type="ARBA" id="ARBA00023054"/>
    </source>
</evidence>
<reference evidence="7" key="2">
    <citation type="submission" date="2025-09" db="UniProtKB">
        <authorList>
            <consortium name="Ensembl"/>
        </authorList>
    </citation>
    <scope>IDENTIFICATION</scope>
</reference>
<dbReference type="STRING" id="56723.ENSLBEP00000000069"/>
<comment type="subcellular location">
    <subcellularLocation>
        <location evidence="1">Cytoplasm</location>
    </subcellularLocation>
</comment>
<dbReference type="Pfam" id="PF12180">
    <property type="entry name" value="EABR"/>
    <property type="match status" value="1"/>
</dbReference>
<dbReference type="GO" id="GO:0045184">
    <property type="term" value="P:establishment of protein localization"/>
    <property type="evidence" value="ECO:0007669"/>
    <property type="project" value="TreeGrafter"/>
</dbReference>
<dbReference type="InterPro" id="IPR022008">
    <property type="entry name" value="EABR"/>
</dbReference>
<dbReference type="Gene3D" id="1.20.5.1180">
    <property type="entry name" value="Geminin coiled-coil domain"/>
    <property type="match status" value="1"/>
</dbReference>
<feature type="region of interest" description="Disordered" evidence="5">
    <location>
        <begin position="211"/>
        <end position="233"/>
    </location>
</feature>
<reference evidence="7" key="1">
    <citation type="submission" date="2025-08" db="UniProtKB">
        <authorList>
            <consortium name="Ensembl"/>
        </authorList>
    </citation>
    <scope>IDENTIFICATION</scope>
</reference>
<feature type="domain" description="TSG101 and ALIX binding" evidence="6">
    <location>
        <begin position="97"/>
        <end position="125"/>
    </location>
</feature>
<sequence length="262" mass="30358">MSGNKYLIFSQRFLTLETVRLENCQQLKAKAVEIALPSEQLSGKEDDLFDGVSMRRKRVMPSYSSEIAEIKSKLASVTSRCQYLENKVARNKVQHGFALEKNKQWLEYDQQREAYVRAVLARMLWLEKQLNEANKARSQQHNEDYSNGKPERQWHYERLLEKAKDELEVLRDRVNETFSSRQINIIVFKVGKFNSGCQFCGGPFDFPCKATPPPSPPTRESRRSSPHSSVQDGSCLECPICQAQYPVSHYRELTYHLEVCQN</sequence>
<name>A0A3Q3KSJ8_9LABR</name>
<protein>
    <recommendedName>
        <fullName evidence="6">TSG101 and ALIX binding domain-containing protein</fullName>
    </recommendedName>
</protein>
<dbReference type="Ensembl" id="ENSLBET00000000071.1">
    <property type="protein sequence ID" value="ENSLBEP00000000069.1"/>
    <property type="gene ID" value="ENSLBEG00000000061.1"/>
</dbReference>
<evidence type="ECO:0000313" key="8">
    <source>
        <dbReference type="Proteomes" id="UP000261660"/>
    </source>
</evidence>
<dbReference type="PANTHER" id="PTHR31838:SF1">
    <property type="entry name" value="CENTROSOMAL PROTEIN OF 55 KDA"/>
    <property type="match status" value="1"/>
</dbReference>
<dbReference type="GO" id="GO:0000281">
    <property type="term" value="P:mitotic cytokinesis"/>
    <property type="evidence" value="ECO:0007669"/>
    <property type="project" value="InterPro"/>
</dbReference>